<evidence type="ECO:0000313" key="2">
    <source>
        <dbReference type="Proteomes" id="UP000095085"/>
    </source>
</evidence>
<gene>
    <name evidence="1" type="ORF">HYPBUDRAFT_220495</name>
</gene>
<protein>
    <submittedName>
        <fullName evidence="1">Uncharacterized protein</fullName>
    </submittedName>
</protein>
<sequence>MVLSILCCKDSLPTCRCKEFKKRIMNKGSVPRPVCSHAPPHVDGWWCTGLTLFIVRVTTFPNWICNPYHQDPYV</sequence>
<dbReference type="Proteomes" id="UP000095085">
    <property type="component" value="Unassembled WGS sequence"/>
</dbReference>
<organism evidence="1 2">
    <name type="scientific">Hyphopichia burtonii NRRL Y-1933</name>
    <dbReference type="NCBI Taxonomy" id="984485"/>
    <lineage>
        <taxon>Eukaryota</taxon>
        <taxon>Fungi</taxon>
        <taxon>Dikarya</taxon>
        <taxon>Ascomycota</taxon>
        <taxon>Saccharomycotina</taxon>
        <taxon>Pichiomycetes</taxon>
        <taxon>Debaryomycetaceae</taxon>
        <taxon>Hyphopichia</taxon>
    </lineage>
</organism>
<dbReference type="EMBL" id="KV454543">
    <property type="protein sequence ID" value="ODV66007.1"/>
    <property type="molecule type" value="Genomic_DNA"/>
</dbReference>
<dbReference type="GeneID" id="30997650"/>
<reference evidence="2" key="1">
    <citation type="submission" date="2016-05" db="EMBL/GenBank/DDBJ databases">
        <title>Comparative genomics of biotechnologically important yeasts.</title>
        <authorList>
            <consortium name="DOE Joint Genome Institute"/>
            <person name="Riley R."/>
            <person name="Haridas S."/>
            <person name="Wolfe K.H."/>
            <person name="Lopes M.R."/>
            <person name="Hittinger C.T."/>
            <person name="Goker M."/>
            <person name="Salamov A."/>
            <person name="Wisecaver J."/>
            <person name="Long T.M."/>
            <person name="Aerts A.L."/>
            <person name="Barry K."/>
            <person name="Choi C."/>
            <person name="Clum A."/>
            <person name="Coughlan A.Y."/>
            <person name="Deshpande S."/>
            <person name="Douglass A.P."/>
            <person name="Hanson S.J."/>
            <person name="Klenk H.-P."/>
            <person name="Labutti K."/>
            <person name="Lapidus A."/>
            <person name="Lindquist E."/>
            <person name="Lipzen A."/>
            <person name="Meier-Kolthoff J.P."/>
            <person name="Ohm R.A."/>
            <person name="Otillar R.P."/>
            <person name="Pangilinan J."/>
            <person name="Peng Y."/>
            <person name="Rokas A."/>
            <person name="Rosa C.A."/>
            <person name="Scheuner C."/>
            <person name="Sibirny A.A."/>
            <person name="Slot J.C."/>
            <person name="Stielow J.B."/>
            <person name="Sun H."/>
            <person name="Kurtzman C.P."/>
            <person name="Blackwell M."/>
            <person name="Grigoriev I.V."/>
            <person name="Jeffries T.W."/>
        </authorList>
    </citation>
    <scope>NUCLEOTIDE SEQUENCE [LARGE SCALE GENOMIC DNA]</scope>
    <source>
        <strain evidence="2">NRRL Y-1933</strain>
    </source>
</reference>
<dbReference type="AlphaFoldDB" id="A0A1E4RFG5"/>
<name>A0A1E4RFG5_9ASCO</name>
<proteinExistence type="predicted"/>
<keyword evidence="2" id="KW-1185">Reference proteome</keyword>
<evidence type="ECO:0000313" key="1">
    <source>
        <dbReference type="EMBL" id="ODV66007.1"/>
    </source>
</evidence>
<dbReference type="RefSeq" id="XP_020075074.1">
    <property type="nucleotide sequence ID" value="XM_020223101.1"/>
</dbReference>
<accession>A0A1E4RFG5</accession>